<dbReference type="Proteomes" id="UP001233999">
    <property type="component" value="Unassembled WGS sequence"/>
</dbReference>
<evidence type="ECO:0000313" key="2">
    <source>
        <dbReference type="EMBL" id="KAJ9592363.1"/>
    </source>
</evidence>
<dbReference type="AlphaFoldDB" id="A0AAD8EJB8"/>
<comment type="caution">
    <text evidence="2">The sequence shown here is derived from an EMBL/GenBank/DDBJ whole genome shotgun (WGS) entry which is preliminary data.</text>
</comment>
<evidence type="ECO:0000256" key="1">
    <source>
        <dbReference type="SAM" id="MobiDB-lite"/>
    </source>
</evidence>
<accession>A0AAD8EJB8</accession>
<dbReference type="EMBL" id="JASPKZ010003838">
    <property type="protein sequence ID" value="KAJ9592363.1"/>
    <property type="molecule type" value="Genomic_DNA"/>
</dbReference>
<evidence type="ECO:0000313" key="3">
    <source>
        <dbReference type="Proteomes" id="UP001233999"/>
    </source>
</evidence>
<sequence>KRQNAEGDRRVRRFSRVFLGPEGSKEQAPPTLRRFARRVRQNTKRKKREC</sequence>
<reference evidence="2" key="2">
    <citation type="submission" date="2023-05" db="EMBL/GenBank/DDBJ databases">
        <authorList>
            <person name="Fouks B."/>
        </authorList>
    </citation>
    <scope>NUCLEOTIDE SEQUENCE</scope>
    <source>
        <strain evidence="2">Stay&amp;Tobe</strain>
        <tissue evidence="2">Testes</tissue>
    </source>
</reference>
<feature type="non-terminal residue" evidence="2">
    <location>
        <position position="1"/>
    </location>
</feature>
<proteinExistence type="predicted"/>
<feature type="region of interest" description="Disordered" evidence="1">
    <location>
        <begin position="1"/>
        <end position="50"/>
    </location>
</feature>
<feature type="compositionally biased region" description="Basic residues" evidence="1">
    <location>
        <begin position="34"/>
        <end position="50"/>
    </location>
</feature>
<gene>
    <name evidence="2" type="ORF">L9F63_015969</name>
</gene>
<keyword evidence="3" id="KW-1185">Reference proteome</keyword>
<name>A0AAD8EJB8_DIPPU</name>
<feature type="non-terminal residue" evidence="2">
    <location>
        <position position="50"/>
    </location>
</feature>
<protein>
    <submittedName>
        <fullName evidence="2">Uncharacterized protein</fullName>
    </submittedName>
</protein>
<reference evidence="2" key="1">
    <citation type="journal article" date="2023" name="IScience">
        <title>Live-bearing cockroach genome reveals convergent evolutionary mechanisms linked to viviparity in insects and beyond.</title>
        <authorList>
            <person name="Fouks B."/>
            <person name="Harrison M.C."/>
            <person name="Mikhailova A.A."/>
            <person name="Marchal E."/>
            <person name="English S."/>
            <person name="Carruthers M."/>
            <person name="Jennings E.C."/>
            <person name="Chiamaka E.L."/>
            <person name="Frigard R.A."/>
            <person name="Pippel M."/>
            <person name="Attardo G.M."/>
            <person name="Benoit J.B."/>
            <person name="Bornberg-Bauer E."/>
            <person name="Tobe S.S."/>
        </authorList>
    </citation>
    <scope>NUCLEOTIDE SEQUENCE</scope>
    <source>
        <strain evidence="2">Stay&amp;Tobe</strain>
    </source>
</reference>
<organism evidence="2 3">
    <name type="scientific">Diploptera punctata</name>
    <name type="common">Pacific beetle cockroach</name>
    <dbReference type="NCBI Taxonomy" id="6984"/>
    <lineage>
        <taxon>Eukaryota</taxon>
        <taxon>Metazoa</taxon>
        <taxon>Ecdysozoa</taxon>
        <taxon>Arthropoda</taxon>
        <taxon>Hexapoda</taxon>
        <taxon>Insecta</taxon>
        <taxon>Pterygota</taxon>
        <taxon>Neoptera</taxon>
        <taxon>Polyneoptera</taxon>
        <taxon>Dictyoptera</taxon>
        <taxon>Blattodea</taxon>
        <taxon>Blaberoidea</taxon>
        <taxon>Blaberidae</taxon>
        <taxon>Diplopterinae</taxon>
        <taxon>Diploptera</taxon>
    </lineage>
</organism>